<dbReference type="SUPFAM" id="SSF53335">
    <property type="entry name" value="S-adenosyl-L-methionine-dependent methyltransferases"/>
    <property type="match status" value="1"/>
</dbReference>
<evidence type="ECO:0000256" key="7">
    <source>
        <dbReference type="SAM" id="MobiDB-lite"/>
    </source>
</evidence>
<dbReference type="EMBL" id="GL883010">
    <property type="protein sequence ID" value="EGG22109.1"/>
    <property type="molecule type" value="Genomic_DNA"/>
</dbReference>
<keyword evidence="3 9" id="KW-0489">Methyltransferase</keyword>
<dbReference type="Proteomes" id="UP000007797">
    <property type="component" value="Unassembled WGS sequence"/>
</dbReference>
<dbReference type="InterPro" id="IPR029063">
    <property type="entry name" value="SAM-dependent_MTases_sf"/>
</dbReference>
<dbReference type="AlphaFoldDB" id="F4PR52"/>
<evidence type="ECO:0000313" key="9">
    <source>
        <dbReference type="EMBL" id="EGG22109.1"/>
    </source>
</evidence>
<keyword evidence="2" id="KW-0698">rRNA processing</keyword>
<proteinExistence type="inferred from homology"/>
<sequence>MLQLQTSSIIQTIIVKQKLFISPLLRLQQQQYHVNTFQHLNSSSSSSSRLYSTNNNHHNNNSNDRSAAATRGILPRSIAKNLRTSDKWVKRQMCDRFVSMAREENYVSRAAFKLEEIDDKFKILKYGSTIIDLGASPGGFSQVAQKRCYFQTINTTLKSSTTNKNNQQNNQNQLKKRKGLVISVDINGEKFELYQSEEEGIAIEDRYTNFICGDFKLASTKQQIRQLLALNNKKTIASVDAVISDMAPSYCGVQSLDHDRLISLASDAFEFAISGNILKKGGSFVCKVSRGGQENLLFQRIKSHFQTVKSFKPKASRQESTEIFFVALNFLDQDNLINNNNQIQPTATTTTTTTNNKNSIYDDDDN</sequence>
<evidence type="ECO:0000256" key="2">
    <source>
        <dbReference type="ARBA" id="ARBA00022552"/>
    </source>
</evidence>
<feature type="compositionally biased region" description="Low complexity" evidence="7">
    <location>
        <begin position="347"/>
        <end position="358"/>
    </location>
</feature>
<dbReference type="GeneID" id="14873698"/>
<dbReference type="GO" id="GO:0008650">
    <property type="term" value="F:rRNA (uridine-2'-O-)-methyltransferase activity"/>
    <property type="evidence" value="ECO:0007669"/>
    <property type="project" value="TreeGrafter"/>
</dbReference>
<keyword evidence="4" id="KW-0808">Transferase</keyword>
<feature type="region of interest" description="Disordered" evidence="7">
    <location>
        <begin position="347"/>
        <end position="366"/>
    </location>
</feature>
<feature type="domain" description="Ribosomal RNA methyltransferase FtsJ" evidence="8">
    <location>
        <begin position="106"/>
        <end position="330"/>
    </location>
</feature>
<organism evidence="9 10">
    <name type="scientific">Cavenderia fasciculata</name>
    <name type="common">Slime mold</name>
    <name type="synonym">Dictyostelium fasciculatum</name>
    <dbReference type="NCBI Taxonomy" id="261658"/>
    <lineage>
        <taxon>Eukaryota</taxon>
        <taxon>Amoebozoa</taxon>
        <taxon>Evosea</taxon>
        <taxon>Eumycetozoa</taxon>
        <taxon>Dictyostelia</taxon>
        <taxon>Acytosteliales</taxon>
        <taxon>Cavenderiaceae</taxon>
        <taxon>Cavenderia</taxon>
    </lineage>
</organism>
<evidence type="ECO:0000256" key="3">
    <source>
        <dbReference type="ARBA" id="ARBA00022603"/>
    </source>
</evidence>
<dbReference type="InterPro" id="IPR050082">
    <property type="entry name" value="RNA_methyltr_RlmE"/>
</dbReference>
<evidence type="ECO:0000256" key="4">
    <source>
        <dbReference type="ARBA" id="ARBA00022679"/>
    </source>
</evidence>
<dbReference type="HAMAP" id="MF_01547">
    <property type="entry name" value="RNA_methyltr_E"/>
    <property type="match status" value="1"/>
</dbReference>
<dbReference type="InterPro" id="IPR015507">
    <property type="entry name" value="rRNA-MeTfrase_E"/>
</dbReference>
<dbReference type="PANTHER" id="PTHR10920">
    <property type="entry name" value="RIBOSOMAL RNA METHYLTRANSFERASE"/>
    <property type="match status" value="1"/>
</dbReference>
<dbReference type="RefSeq" id="XP_004359960.1">
    <property type="nucleotide sequence ID" value="XM_004359903.1"/>
</dbReference>
<evidence type="ECO:0000256" key="6">
    <source>
        <dbReference type="ARBA" id="ARBA00041184"/>
    </source>
</evidence>
<accession>F4PR52</accession>
<evidence type="ECO:0000313" key="10">
    <source>
        <dbReference type="Proteomes" id="UP000007797"/>
    </source>
</evidence>
<dbReference type="Gene3D" id="3.40.50.150">
    <property type="entry name" value="Vaccinia Virus protein VP39"/>
    <property type="match status" value="1"/>
</dbReference>
<dbReference type="STRING" id="1054147.F4PR52"/>
<evidence type="ECO:0000256" key="1">
    <source>
        <dbReference type="ARBA" id="ARBA00009258"/>
    </source>
</evidence>
<dbReference type="InterPro" id="IPR002877">
    <property type="entry name" value="RNA_MeTrfase_FtsJ_dom"/>
</dbReference>
<keyword evidence="10" id="KW-1185">Reference proteome</keyword>
<dbReference type="KEGG" id="dfa:DFA_01999"/>
<name>F4PR52_CACFS</name>
<gene>
    <name evidence="9" type="primary">fsjB</name>
    <name evidence="9" type="ORF">DFA_01999</name>
</gene>
<evidence type="ECO:0000256" key="5">
    <source>
        <dbReference type="ARBA" id="ARBA00022691"/>
    </source>
</evidence>
<dbReference type="OrthoDB" id="20105at2759"/>
<dbReference type="Pfam" id="PF01728">
    <property type="entry name" value="FtsJ"/>
    <property type="match status" value="1"/>
</dbReference>
<protein>
    <recommendedName>
        <fullName evidence="6">rRNA methyltransferase 2, mitochondrial</fullName>
    </recommendedName>
</protein>
<feature type="compositionally biased region" description="Low complexity" evidence="7">
    <location>
        <begin position="45"/>
        <end position="63"/>
    </location>
</feature>
<dbReference type="OMA" id="WSQVAVN"/>
<reference evidence="10" key="1">
    <citation type="journal article" date="2011" name="Genome Res.">
        <title>Phylogeny-wide analysis of social amoeba genomes highlights ancient origins for complex intercellular communication.</title>
        <authorList>
            <person name="Heidel A.J."/>
            <person name="Lawal H.M."/>
            <person name="Felder M."/>
            <person name="Schilde C."/>
            <person name="Helps N.R."/>
            <person name="Tunggal B."/>
            <person name="Rivero F."/>
            <person name="John U."/>
            <person name="Schleicher M."/>
            <person name="Eichinger L."/>
            <person name="Platzer M."/>
            <person name="Noegel A.A."/>
            <person name="Schaap P."/>
            <person name="Gloeckner G."/>
        </authorList>
    </citation>
    <scope>NUCLEOTIDE SEQUENCE [LARGE SCALE GENOMIC DNA]</scope>
    <source>
        <strain evidence="10">SH3</strain>
    </source>
</reference>
<evidence type="ECO:0000259" key="8">
    <source>
        <dbReference type="Pfam" id="PF01728"/>
    </source>
</evidence>
<dbReference type="PANTHER" id="PTHR10920:SF18">
    <property type="entry name" value="RRNA METHYLTRANSFERASE 2, MITOCHONDRIAL"/>
    <property type="match status" value="1"/>
</dbReference>
<feature type="region of interest" description="Disordered" evidence="7">
    <location>
        <begin position="45"/>
        <end position="70"/>
    </location>
</feature>
<dbReference type="GO" id="GO:0005739">
    <property type="term" value="C:mitochondrion"/>
    <property type="evidence" value="ECO:0007669"/>
    <property type="project" value="TreeGrafter"/>
</dbReference>
<keyword evidence="5" id="KW-0949">S-adenosyl-L-methionine</keyword>
<comment type="similarity">
    <text evidence="1">Belongs to the class I-like SAM-binding methyltransferase superfamily. RNA methyltransferase RlmE family.</text>
</comment>